<feature type="region of interest" description="Disordered" evidence="1">
    <location>
        <begin position="45"/>
        <end position="73"/>
    </location>
</feature>
<keyword evidence="3" id="KW-1185">Reference proteome</keyword>
<reference evidence="2 3" key="1">
    <citation type="submission" date="2015-07" db="EMBL/GenBank/DDBJ databases">
        <title>The genome of Melipona quadrifasciata.</title>
        <authorList>
            <person name="Pan H."/>
            <person name="Kapheim K."/>
        </authorList>
    </citation>
    <scope>NUCLEOTIDE SEQUENCE [LARGE SCALE GENOMIC DNA]</scope>
    <source>
        <strain evidence="2">0111107301</strain>
        <tissue evidence="2">Whole body</tissue>
    </source>
</reference>
<evidence type="ECO:0000256" key="1">
    <source>
        <dbReference type="SAM" id="MobiDB-lite"/>
    </source>
</evidence>
<accession>A0A0M9A040</accession>
<sequence length="114" mass="13150">MWYYYFCLPESKRTESDLPITILRLPSAQEKQLAPSEFPLIRRDRRRSKSTCGVARGSMPPIGPSQPSSEKKEENIEKFINCRAYLARLSSVGTSPWSDGWHICLPHSQFNMQM</sequence>
<dbReference type="Proteomes" id="UP000053105">
    <property type="component" value="Unassembled WGS sequence"/>
</dbReference>
<proteinExistence type="predicted"/>
<protein>
    <submittedName>
        <fullName evidence="2">Uncharacterized protein</fullName>
    </submittedName>
</protein>
<dbReference type="AlphaFoldDB" id="A0A0M9A040"/>
<organism evidence="2 3">
    <name type="scientific">Melipona quadrifasciata</name>
    <dbReference type="NCBI Taxonomy" id="166423"/>
    <lineage>
        <taxon>Eukaryota</taxon>
        <taxon>Metazoa</taxon>
        <taxon>Ecdysozoa</taxon>
        <taxon>Arthropoda</taxon>
        <taxon>Hexapoda</taxon>
        <taxon>Insecta</taxon>
        <taxon>Pterygota</taxon>
        <taxon>Neoptera</taxon>
        <taxon>Endopterygota</taxon>
        <taxon>Hymenoptera</taxon>
        <taxon>Apocrita</taxon>
        <taxon>Aculeata</taxon>
        <taxon>Apoidea</taxon>
        <taxon>Anthophila</taxon>
        <taxon>Apidae</taxon>
        <taxon>Melipona</taxon>
    </lineage>
</organism>
<dbReference type="EMBL" id="KQ435794">
    <property type="protein sequence ID" value="KOX73626.1"/>
    <property type="molecule type" value="Genomic_DNA"/>
</dbReference>
<evidence type="ECO:0000313" key="3">
    <source>
        <dbReference type="Proteomes" id="UP000053105"/>
    </source>
</evidence>
<name>A0A0M9A040_9HYME</name>
<gene>
    <name evidence="2" type="ORF">WN51_13703</name>
</gene>
<evidence type="ECO:0000313" key="2">
    <source>
        <dbReference type="EMBL" id="KOX73626.1"/>
    </source>
</evidence>